<dbReference type="Proteomes" id="UP000692954">
    <property type="component" value="Unassembled WGS sequence"/>
</dbReference>
<evidence type="ECO:0000313" key="4">
    <source>
        <dbReference type="Proteomes" id="UP000692954"/>
    </source>
</evidence>
<protein>
    <recommendedName>
        <fullName evidence="5">GTP-binding protein</fullName>
    </recommendedName>
</protein>
<organism evidence="3 4">
    <name type="scientific">Paramecium sonneborni</name>
    <dbReference type="NCBI Taxonomy" id="65129"/>
    <lineage>
        <taxon>Eukaryota</taxon>
        <taxon>Sar</taxon>
        <taxon>Alveolata</taxon>
        <taxon>Ciliophora</taxon>
        <taxon>Intramacronucleata</taxon>
        <taxon>Oligohymenophorea</taxon>
        <taxon>Peniculida</taxon>
        <taxon>Parameciidae</taxon>
        <taxon>Paramecium</taxon>
    </lineage>
</organism>
<dbReference type="PROSITE" id="PS51419">
    <property type="entry name" value="RAB"/>
    <property type="match status" value="1"/>
</dbReference>
<evidence type="ECO:0000313" key="3">
    <source>
        <dbReference type="EMBL" id="CAD8130732.1"/>
    </source>
</evidence>
<comment type="caution">
    <text evidence="3">The sequence shown here is derived from an EMBL/GenBank/DDBJ whole genome shotgun (WGS) entry which is preliminary data.</text>
</comment>
<dbReference type="InterPro" id="IPR001806">
    <property type="entry name" value="Small_GTPase"/>
</dbReference>
<evidence type="ECO:0000256" key="2">
    <source>
        <dbReference type="ARBA" id="ARBA00023134"/>
    </source>
</evidence>
<gene>
    <name evidence="3" type="ORF">PSON_ATCC_30995.1.T3210018</name>
</gene>
<sequence>MRIQSNNTRKQKFLKSFQSIDFKNKKQFQPTPKTAFFKLLKPLFIYIDCYSNIIKQHQKIQSYVYLKQFYKSRLILNNQIGANGIIIIYDLTGRESFDSEKIWMSEIDKYAQEDVIRMLVGNKCDMVDKRAR</sequence>
<evidence type="ECO:0000256" key="1">
    <source>
        <dbReference type="ARBA" id="ARBA00022741"/>
    </source>
</evidence>
<dbReference type="AlphaFoldDB" id="A0A8S1RTS4"/>
<name>A0A8S1RTS4_9CILI</name>
<keyword evidence="1" id="KW-0547">Nucleotide-binding</keyword>
<keyword evidence="2" id="KW-0342">GTP-binding</keyword>
<dbReference type="Pfam" id="PF00071">
    <property type="entry name" value="Ras"/>
    <property type="match status" value="1"/>
</dbReference>
<evidence type="ECO:0008006" key="5">
    <source>
        <dbReference type="Google" id="ProtNLM"/>
    </source>
</evidence>
<dbReference type="GO" id="GO:0005525">
    <property type="term" value="F:GTP binding"/>
    <property type="evidence" value="ECO:0007669"/>
    <property type="project" value="UniProtKB-KW"/>
</dbReference>
<accession>A0A8S1RTS4</accession>
<keyword evidence="4" id="KW-1185">Reference proteome</keyword>
<dbReference type="EMBL" id="CAJJDN010000321">
    <property type="protein sequence ID" value="CAD8130732.1"/>
    <property type="molecule type" value="Genomic_DNA"/>
</dbReference>
<dbReference type="GO" id="GO:0003924">
    <property type="term" value="F:GTPase activity"/>
    <property type="evidence" value="ECO:0007669"/>
    <property type="project" value="InterPro"/>
</dbReference>
<reference evidence="3" key="1">
    <citation type="submission" date="2021-01" db="EMBL/GenBank/DDBJ databases">
        <authorList>
            <consortium name="Genoscope - CEA"/>
            <person name="William W."/>
        </authorList>
    </citation>
    <scope>NUCLEOTIDE SEQUENCE</scope>
</reference>
<dbReference type="PANTHER" id="PTHR47980">
    <property type="entry name" value="LD44762P"/>
    <property type="match status" value="1"/>
</dbReference>
<dbReference type="OrthoDB" id="9989112at2759"/>
<proteinExistence type="predicted"/>
<dbReference type="InterPro" id="IPR050305">
    <property type="entry name" value="Small_GTPase_Rab"/>
</dbReference>